<protein>
    <recommendedName>
        <fullName evidence="4">Apple domain-containing protein</fullName>
    </recommendedName>
</protein>
<evidence type="ECO:0008006" key="4">
    <source>
        <dbReference type="Google" id="ProtNLM"/>
    </source>
</evidence>
<dbReference type="EMBL" id="LKCW01000193">
    <property type="protein sequence ID" value="KPM36711.1"/>
    <property type="molecule type" value="Genomic_DNA"/>
</dbReference>
<evidence type="ECO:0000313" key="3">
    <source>
        <dbReference type="Proteomes" id="UP000050424"/>
    </source>
</evidence>
<name>A0A0P7B8D5_9HYPO</name>
<evidence type="ECO:0000313" key="2">
    <source>
        <dbReference type="EMBL" id="KPM36711.1"/>
    </source>
</evidence>
<dbReference type="OrthoDB" id="5358884at2759"/>
<sequence>MMQQSDSEGLQVYGAEAPEAISYYSPTKDDTFLEPLPQRQAPLPFGLGIWTFGILIGVVTAITVGGAVGGGCGAALANCHNSDSSPAKPAETTSCPALDSNITSSNNDSSPYVQRAATSIDLVQLKCPDSFQTPTTFKSNRGYDFTWYCGVNAPAGELGSRGGPIADVAPIIAYSLDDCLNACGTMIERDTKEQTGAKCRSVVFNAEMKAIVKELGGNCFLKNDTKAGGSGWSFEEGETLVYAEAENTDQDS</sequence>
<organism evidence="2 3">
    <name type="scientific">Neonectria ditissima</name>
    <dbReference type="NCBI Taxonomy" id="78410"/>
    <lineage>
        <taxon>Eukaryota</taxon>
        <taxon>Fungi</taxon>
        <taxon>Dikarya</taxon>
        <taxon>Ascomycota</taxon>
        <taxon>Pezizomycotina</taxon>
        <taxon>Sordariomycetes</taxon>
        <taxon>Hypocreomycetidae</taxon>
        <taxon>Hypocreales</taxon>
        <taxon>Nectriaceae</taxon>
        <taxon>Neonectria</taxon>
    </lineage>
</organism>
<feature type="transmembrane region" description="Helical" evidence="1">
    <location>
        <begin position="47"/>
        <end position="76"/>
    </location>
</feature>
<comment type="caution">
    <text evidence="2">The sequence shown here is derived from an EMBL/GenBank/DDBJ whole genome shotgun (WGS) entry which is preliminary data.</text>
</comment>
<keyword evidence="1" id="KW-0812">Transmembrane</keyword>
<reference evidence="2 3" key="1">
    <citation type="submission" date="2015-09" db="EMBL/GenBank/DDBJ databases">
        <title>Draft genome of a European isolate of the apple canker pathogen Neonectria ditissima.</title>
        <authorList>
            <person name="Gomez-Cortecero A."/>
            <person name="Harrison R.J."/>
            <person name="Armitage A.D."/>
        </authorList>
    </citation>
    <scope>NUCLEOTIDE SEQUENCE [LARGE SCALE GENOMIC DNA]</scope>
    <source>
        <strain evidence="2 3">R09/05</strain>
    </source>
</reference>
<gene>
    <name evidence="2" type="ORF">AK830_g9849</name>
</gene>
<evidence type="ECO:0000256" key="1">
    <source>
        <dbReference type="SAM" id="Phobius"/>
    </source>
</evidence>
<dbReference type="STRING" id="78410.A0A0P7B8D5"/>
<keyword evidence="3" id="KW-1185">Reference proteome</keyword>
<keyword evidence="1" id="KW-1133">Transmembrane helix</keyword>
<keyword evidence="1" id="KW-0472">Membrane</keyword>
<dbReference type="AlphaFoldDB" id="A0A0P7B8D5"/>
<dbReference type="Proteomes" id="UP000050424">
    <property type="component" value="Unassembled WGS sequence"/>
</dbReference>
<accession>A0A0P7B8D5</accession>
<proteinExistence type="predicted"/>